<comment type="similarity">
    <text evidence="9">Belongs to the SEC20 family.</text>
</comment>
<keyword evidence="3 12" id="KW-0812">Transmembrane</keyword>
<proteinExistence type="inferred from homology"/>
<dbReference type="GO" id="GO:0006890">
    <property type="term" value="P:retrograde vesicle-mediated transport, Golgi to endoplasmic reticulum"/>
    <property type="evidence" value="ECO:0007669"/>
    <property type="project" value="InterPro"/>
</dbReference>
<keyword evidence="4" id="KW-0256">Endoplasmic reticulum</keyword>
<dbReference type="OrthoDB" id="46868at2759"/>
<organism evidence="14 15">
    <name type="scientific">Curvularia kusanoi</name>
    <name type="common">Cochliobolus kusanoi</name>
    <dbReference type="NCBI Taxonomy" id="90978"/>
    <lineage>
        <taxon>Eukaryota</taxon>
        <taxon>Fungi</taxon>
        <taxon>Dikarya</taxon>
        <taxon>Ascomycota</taxon>
        <taxon>Pezizomycotina</taxon>
        <taxon>Dothideomycetes</taxon>
        <taxon>Pleosporomycetidae</taxon>
        <taxon>Pleosporales</taxon>
        <taxon>Pleosporineae</taxon>
        <taxon>Pleosporaceae</taxon>
        <taxon>Curvularia</taxon>
    </lineage>
</organism>
<evidence type="ECO:0000256" key="2">
    <source>
        <dbReference type="ARBA" id="ARBA00022448"/>
    </source>
</evidence>
<dbReference type="PANTHER" id="PTHR12825">
    <property type="entry name" value="BNIP1-RELATED"/>
    <property type="match status" value="1"/>
</dbReference>
<dbReference type="GO" id="GO:0005789">
    <property type="term" value="C:endoplasmic reticulum membrane"/>
    <property type="evidence" value="ECO:0007669"/>
    <property type="project" value="UniProtKB-SubCell"/>
</dbReference>
<dbReference type="InterPro" id="IPR005606">
    <property type="entry name" value="Sec20"/>
</dbReference>
<dbReference type="AlphaFoldDB" id="A0A9P4TE05"/>
<evidence type="ECO:0000313" key="14">
    <source>
        <dbReference type="EMBL" id="KAF3001878.1"/>
    </source>
</evidence>
<keyword evidence="2" id="KW-0813">Transport</keyword>
<dbReference type="GO" id="GO:0031201">
    <property type="term" value="C:SNARE complex"/>
    <property type="evidence" value="ECO:0007669"/>
    <property type="project" value="TreeGrafter"/>
</dbReference>
<feature type="transmembrane region" description="Helical" evidence="12">
    <location>
        <begin position="245"/>
        <end position="263"/>
    </location>
</feature>
<feature type="compositionally biased region" description="Basic and acidic residues" evidence="11">
    <location>
        <begin position="416"/>
        <end position="441"/>
    </location>
</feature>
<reference evidence="14" key="1">
    <citation type="submission" date="2019-04" db="EMBL/GenBank/DDBJ databases">
        <title>Sequencing of skin fungus with MAO and IRED activity.</title>
        <authorList>
            <person name="Marsaioli A.J."/>
            <person name="Bonatto J.M.C."/>
            <person name="Reis Junior O."/>
        </authorList>
    </citation>
    <scope>NUCLEOTIDE SEQUENCE</scope>
    <source>
        <strain evidence="14">30M1</strain>
    </source>
</reference>
<feature type="region of interest" description="Disordered" evidence="11">
    <location>
        <begin position="308"/>
        <end position="462"/>
    </location>
</feature>
<keyword evidence="6 12" id="KW-1133">Transmembrane helix</keyword>
<accession>A0A9P4TE05</accession>
<evidence type="ECO:0000256" key="12">
    <source>
        <dbReference type="SAM" id="Phobius"/>
    </source>
</evidence>
<evidence type="ECO:0000256" key="7">
    <source>
        <dbReference type="ARBA" id="ARBA00023054"/>
    </source>
</evidence>
<gene>
    <name evidence="14" type="ORF">E8E13_005535</name>
</gene>
<feature type="compositionally biased region" description="Low complexity" evidence="11">
    <location>
        <begin position="442"/>
        <end position="453"/>
    </location>
</feature>
<comment type="caution">
    <text evidence="14">The sequence shown here is derived from an EMBL/GenBank/DDBJ whole genome shotgun (WGS) entry which is preliminary data.</text>
</comment>
<feature type="region of interest" description="Disordered" evidence="11">
    <location>
        <begin position="148"/>
        <end position="167"/>
    </location>
</feature>
<feature type="compositionally biased region" description="Low complexity" evidence="11">
    <location>
        <begin position="378"/>
        <end position="387"/>
    </location>
</feature>
<keyword evidence="7 10" id="KW-0175">Coiled coil</keyword>
<evidence type="ECO:0000256" key="8">
    <source>
        <dbReference type="ARBA" id="ARBA00023136"/>
    </source>
</evidence>
<dbReference type="EMBL" id="SWKU01000012">
    <property type="protein sequence ID" value="KAF3001878.1"/>
    <property type="molecule type" value="Genomic_DNA"/>
</dbReference>
<name>A0A9P4TE05_CURKU</name>
<sequence>MAPLPPTTQTLTNRLVALTESNKSAGQLIQRLAKLDFQPGSQPLLGEEGDVRLELSAEIHETLKGIEDELELLRQEVEDVLQQGPGTLGKRRDSSKESERSRLAVLLARLTEDLRASRSQYRKAQLTAKHNAERAKLKERELLFSNLQSGTSTPSSTYRQRKQNKGLNEDEIVAQASSDVTAALRRTHALMQNELSRSRFAQETLEQSTAALADLGERYSDLNTLLANSRNLVTTLLKSTKSDTWYLETTFYILITTIIWLVFRRWLYGPLTWFLIWPLKLVFRIVFGVVGLGTAGAAAAAQSSSSSGLAVSSPQQQQSTSLIVKPSATGGIPRRNSAADIPPQQNYIPVGGGGRGYYHGDPSPPGSVSQQVGKMAEQAQQQQQQQQGEEDVHPQLRQNRQQPDDEGPVVRGDGTVLKESDKPRNPKKKMWDEGVEREKYEQAQQQQQQQDGAGQRRKRDEL</sequence>
<comment type="subcellular location">
    <subcellularLocation>
        <location evidence="1">Endoplasmic reticulum membrane</location>
        <topology evidence="1">Single-pass type IV membrane protein</topology>
    </subcellularLocation>
</comment>
<keyword evidence="8 12" id="KW-0472">Membrane</keyword>
<evidence type="ECO:0000256" key="4">
    <source>
        <dbReference type="ARBA" id="ARBA00022824"/>
    </source>
</evidence>
<evidence type="ECO:0000256" key="10">
    <source>
        <dbReference type="SAM" id="Coils"/>
    </source>
</evidence>
<protein>
    <recommendedName>
        <fullName evidence="13">Sec20 C-terminal domain-containing protein</fullName>
    </recommendedName>
</protein>
<dbReference type="InterPro" id="IPR056173">
    <property type="entry name" value="Sec20_C"/>
</dbReference>
<evidence type="ECO:0000256" key="1">
    <source>
        <dbReference type="ARBA" id="ARBA00004163"/>
    </source>
</evidence>
<evidence type="ECO:0000313" key="15">
    <source>
        <dbReference type="Proteomes" id="UP000801428"/>
    </source>
</evidence>
<evidence type="ECO:0000256" key="6">
    <source>
        <dbReference type="ARBA" id="ARBA00022989"/>
    </source>
</evidence>
<keyword evidence="15" id="KW-1185">Reference proteome</keyword>
<feature type="transmembrane region" description="Helical" evidence="12">
    <location>
        <begin position="275"/>
        <end position="300"/>
    </location>
</feature>
<keyword evidence="5" id="KW-0931">ER-Golgi transport</keyword>
<dbReference type="Proteomes" id="UP000801428">
    <property type="component" value="Unassembled WGS sequence"/>
</dbReference>
<evidence type="ECO:0000256" key="11">
    <source>
        <dbReference type="SAM" id="MobiDB-lite"/>
    </source>
</evidence>
<feature type="compositionally biased region" description="Polar residues" evidence="11">
    <location>
        <begin position="148"/>
        <end position="158"/>
    </location>
</feature>
<dbReference type="GO" id="GO:0005484">
    <property type="term" value="F:SNAP receptor activity"/>
    <property type="evidence" value="ECO:0007669"/>
    <property type="project" value="InterPro"/>
</dbReference>
<feature type="domain" description="Sec20 C-terminal" evidence="13">
    <location>
        <begin position="176"/>
        <end position="265"/>
    </location>
</feature>
<dbReference type="Pfam" id="PF03908">
    <property type="entry name" value="Sec20"/>
    <property type="match status" value="1"/>
</dbReference>
<dbReference type="PANTHER" id="PTHR12825:SF0">
    <property type="entry name" value="VESICLE TRANSPORT PROTEIN SEC20"/>
    <property type="match status" value="1"/>
</dbReference>
<feature type="coiled-coil region" evidence="10">
    <location>
        <begin position="56"/>
        <end position="83"/>
    </location>
</feature>
<evidence type="ECO:0000256" key="5">
    <source>
        <dbReference type="ARBA" id="ARBA00022892"/>
    </source>
</evidence>
<evidence type="ECO:0000256" key="3">
    <source>
        <dbReference type="ARBA" id="ARBA00022692"/>
    </source>
</evidence>
<evidence type="ECO:0000259" key="13">
    <source>
        <dbReference type="Pfam" id="PF03908"/>
    </source>
</evidence>
<evidence type="ECO:0000256" key="9">
    <source>
        <dbReference type="ARBA" id="ARBA00037934"/>
    </source>
</evidence>